<proteinExistence type="evidence at transcript level"/>
<evidence type="ECO:0000313" key="2">
    <source>
        <dbReference type="EMBL" id="LAA09871.1"/>
    </source>
</evidence>
<reference evidence="2" key="1">
    <citation type="journal article" date="2016" name="Mol. Ecol. Resour.">
        <title>Evaluation of the impact of RNA preservation methods of spiders for de novo transcriptome assembly.</title>
        <authorList>
            <person name="Kono N."/>
            <person name="Nakamura H."/>
            <person name="Ito Y."/>
            <person name="Tomita M."/>
            <person name="Arakawa K."/>
        </authorList>
    </citation>
    <scope>NUCLEOTIDE SEQUENCE</scope>
    <source>
        <tissue evidence="2">Whole body</tissue>
    </source>
</reference>
<feature type="transmembrane region" description="Helical" evidence="1">
    <location>
        <begin position="36"/>
        <end position="58"/>
    </location>
</feature>
<name>A0A2L2YNZ7_PARTP</name>
<protein>
    <submittedName>
        <fullName evidence="2">Uncharacterized protein</fullName>
    </submittedName>
</protein>
<dbReference type="AlphaFoldDB" id="A0A2L2YNZ7"/>
<accession>A0A2L2YNZ7</accession>
<evidence type="ECO:0000256" key="1">
    <source>
        <dbReference type="SAM" id="Phobius"/>
    </source>
</evidence>
<sequence length="91" mass="10751">MDDLNGTETWLIGEFRPTTTEEVKLMYFPDDNEVSFWMYAMITVGTVFILFVAVTLYLMCHSTIRQVAEEEPKYRPITTRPAYREYLKNPD</sequence>
<dbReference type="EMBL" id="IAAA01042161">
    <property type="protein sequence ID" value="LAA09871.1"/>
    <property type="molecule type" value="mRNA"/>
</dbReference>
<keyword evidence="1" id="KW-0812">Transmembrane</keyword>
<keyword evidence="1" id="KW-0472">Membrane</keyword>
<organism evidence="2">
    <name type="scientific">Parasteatoda tepidariorum</name>
    <name type="common">Common house spider</name>
    <name type="synonym">Achaearanea tepidariorum</name>
    <dbReference type="NCBI Taxonomy" id="114398"/>
    <lineage>
        <taxon>Eukaryota</taxon>
        <taxon>Metazoa</taxon>
        <taxon>Ecdysozoa</taxon>
        <taxon>Arthropoda</taxon>
        <taxon>Chelicerata</taxon>
        <taxon>Arachnida</taxon>
        <taxon>Araneae</taxon>
        <taxon>Araneomorphae</taxon>
        <taxon>Entelegynae</taxon>
        <taxon>Araneoidea</taxon>
        <taxon>Theridiidae</taxon>
        <taxon>Parasteatoda</taxon>
    </lineage>
</organism>
<keyword evidence="1" id="KW-1133">Transmembrane helix</keyword>